<organism evidence="9 10">
    <name type="scientific">Hydrogeniiclostridium mannosilyticum</name>
    <dbReference type="NCBI Taxonomy" id="2764322"/>
    <lineage>
        <taxon>Bacteria</taxon>
        <taxon>Bacillati</taxon>
        <taxon>Bacillota</taxon>
        <taxon>Clostridia</taxon>
        <taxon>Eubacteriales</taxon>
        <taxon>Acutalibacteraceae</taxon>
        <taxon>Hydrogeniiclostridium</taxon>
    </lineage>
</organism>
<keyword evidence="1 5" id="KW-0479">Metal-binding</keyword>
<reference evidence="9 10" key="1">
    <citation type="submission" date="2018-06" db="EMBL/GenBank/DDBJ databases">
        <title>Noncontiguous genome sequence of Ruminococcaceae bacterium ASD2818.</title>
        <authorList>
            <person name="Chaplin A.V."/>
            <person name="Sokolova S.R."/>
            <person name="Kochetkova T.O."/>
            <person name="Goltsov A.Y."/>
            <person name="Trofimov D.Y."/>
            <person name="Efimov B.A."/>
        </authorList>
    </citation>
    <scope>NUCLEOTIDE SEQUENCE [LARGE SCALE GENOMIC DNA]</scope>
    <source>
        <strain evidence="9 10">ASD2818</strain>
    </source>
</reference>
<proteinExistence type="predicted"/>
<evidence type="ECO:0000256" key="5">
    <source>
        <dbReference type="PIRSR" id="PIRSR036894-1"/>
    </source>
</evidence>
<dbReference type="InterPro" id="IPR049071">
    <property type="entry name" value="MPI_cupin_dom"/>
</dbReference>
<dbReference type="RefSeq" id="WP_112331170.1">
    <property type="nucleotide sequence ID" value="NZ_QLYR01000001.1"/>
</dbReference>
<comment type="caution">
    <text evidence="9">The sequence shown here is derived from an EMBL/GenBank/DDBJ whole genome shotgun (WGS) entry which is preliminary data.</text>
</comment>
<gene>
    <name evidence="9" type="ORF">DPQ25_00165</name>
</gene>
<dbReference type="EMBL" id="QLYR01000001">
    <property type="protein sequence ID" value="RAQ29974.1"/>
    <property type="molecule type" value="Genomic_DNA"/>
</dbReference>
<evidence type="ECO:0000256" key="3">
    <source>
        <dbReference type="ARBA" id="ARBA00029741"/>
    </source>
</evidence>
<dbReference type="CDD" id="cd07010">
    <property type="entry name" value="cupin_PMI_type_I_N_bac"/>
    <property type="match status" value="1"/>
</dbReference>
<accession>A0A328UIX9</accession>
<dbReference type="InterPro" id="IPR014710">
    <property type="entry name" value="RmlC-like_jellyroll"/>
</dbReference>
<dbReference type="Pfam" id="PF20511">
    <property type="entry name" value="PMI_typeI_cat"/>
    <property type="match status" value="1"/>
</dbReference>
<feature type="domain" description="Mannose-6-phosphate isomerase cupin" evidence="8">
    <location>
        <begin position="243"/>
        <end position="319"/>
    </location>
</feature>
<dbReference type="AlphaFoldDB" id="A0A328UIX9"/>
<protein>
    <recommendedName>
        <fullName evidence="3">Phosphohexomutase</fullName>
    </recommendedName>
    <alternativeName>
        <fullName evidence="4">Phosphomannose isomerase</fullName>
    </alternativeName>
</protein>
<name>A0A328UIX9_9FIRM</name>
<feature type="domain" description="Phosphomannose isomerase type I catalytic" evidence="7">
    <location>
        <begin position="4"/>
        <end position="105"/>
    </location>
</feature>
<dbReference type="InterPro" id="IPR051804">
    <property type="entry name" value="Carb_Metab_Reg_Kinase/Isom"/>
</dbReference>
<evidence type="ECO:0000256" key="1">
    <source>
        <dbReference type="ARBA" id="ARBA00022723"/>
    </source>
</evidence>
<sequence length="320" mass="35826">MEPLRLNSPLKDYIWGGTRLKTEFGKSTRLERVAESWELSCHKDGPSLIENGDFAGKTLPEYIKIQGKSVLGTNCEKFDYFPILIKLIDAQDNLSVQVHPDNNYALRVEGEYGKTEMWYIVDCAEGASLIYGFDHEISAEEFARRIQDNTLLNVCNIVPVKKGDVFFIEAGTLHAIGKGILIAEIQQNSNTTYRVYDYGRVGADGNPRQLHIEKAKEVTKRLPPTRDCRPLGPSEQRDGYIYTLLNQCEYFTVEHYEISQSASLNATPESFHAVLAIDGSGTLCYGGRSYPLQKGDSYFIPAGIGSYSLKGKIDCIISRV</sequence>
<dbReference type="Proteomes" id="UP000249377">
    <property type="component" value="Unassembled WGS sequence"/>
</dbReference>
<keyword evidence="9" id="KW-0413">Isomerase</keyword>
<dbReference type="PIRSF" id="PIRSF036894">
    <property type="entry name" value="PMI_Firm_short"/>
    <property type="match status" value="1"/>
</dbReference>
<feature type="binding site" evidence="5">
    <location>
        <position position="99"/>
    </location>
    <ligand>
        <name>Zn(2+)</name>
        <dbReference type="ChEBI" id="CHEBI:29105"/>
    </ligand>
</feature>
<feature type="binding site" evidence="5">
    <location>
        <position position="174"/>
    </location>
    <ligand>
        <name>Zn(2+)</name>
        <dbReference type="ChEBI" id="CHEBI:29105"/>
    </ligand>
</feature>
<dbReference type="PANTHER" id="PTHR42742:SF3">
    <property type="entry name" value="FRUCTOKINASE"/>
    <property type="match status" value="1"/>
</dbReference>
<evidence type="ECO:0000259" key="7">
    <source>
        <dbReference type="Pfam" id="PF20511"/>
    </source>
</evidence>
<feature type="binding site" evidence="5">
    <location>
        <position position="116"/>
    </location>
    <ligand>
        <name>Zn(2+)</name>
        <dbReference type="ChEBI" id="CHEBI:29105"/>
    </ligand>
</feature>
<evidence type="ECO:0000259" key="8">
    <source>
        <dbReference type="Pfam" id="PF21621"/>
    </source>
</evidence>
<dbReference type="GO" id="GO:0005975">
    <property type="term" value="P:carbohydrate metabolic process"/>
    <property type="evidence" value="ECO:0007669"/>
    <property type="project" value="InterPro"/>
</dbReference>
<dbReference type="Pfam" id="PF21621">
    <property type="entry name" value="MPI_cupin_dom"/>
    <property type="match status" value="1"/>
</dbReference>
<evidence type="ECO:0000313" key="9">
    <source>
        <dbReference type="EMBL" id="RAQ29974.1"/>
    </source>
</evidence>
<dbReference type="Gene3D" id="2.60.120.10">
    <property type="entry name" value="Jelly Rolls"/>
    <property type="match status" value="2"/>
</dbReference>
<evidence type="ECO:0000313" key="10">
    <source>
        <dbReference type="Proteomes" id="UP000249377"/>
    </source>
</evidence>
<evidence type="ECO:0000256" key="2">
    <source>
        <dbReference type="ARBA" id="ARBA00022833"/>
    </source>
</evidence>
<dbReference type="GO" id="GO:0004476">
    <property type="term" value="F:mannose-6-phosphate isomerase activity"/>
    <property type="evidence" value="ECO:0007669"/>
    <property type="project" value="InterPro"/>
</dbReference>
<dbReference type="InterPro" id="IPR014628">
    <property type="entry name" value="Man6P_isomerase_Firm_short"/>
</dbReference>
<comment type="cofactor">
    <cofactor evidence="5">
        <name>Zn(2+)</name>
        <dbReference type="ChEBI" id="CHEBI:29105"/>
    </cofactor>
    <text evidence="5">Binds 1 zinc ion per subunit.</text>
</comment>
<dbReference type="InterPro" id="IPR046457">
    <property type="entry name" value="PMI_typeI_cat"/>
</dbReference>
<feature type="active site" evidence="6">
    <location>
        <position position="194"/>
    </location>
</feature>
<keyword evidence="2 5" id="KW-0862">Zinc</keyword>
<dbReference type="GO" id="GO:0008270">
    <property type="term" value="F:zinc ion binding"/>
    <property type="evidence" value="ECO:0007669"/>
    <property type="project" value="InterPro"/>
</dbReference>
<evidence type="ECO:0000256" key="4">
    <source>
        <dbReference type="ARBA" id="ARBA00030762"/>
    </source>
</evidence>
<dbReference type="InterPro" id="IPR011051">
    <property type="entry name" value="RmlC_Cupin_sf"/>
</dbReference>
<evidence type="ECO:0000256" key="6">
    <source>
        <dbReference type="PIRSR" id="PIRSR036894-2"/>
    </source>
</evidence>
<dbReference type="PANTHER" id="PTHR42742">
    <property type="entry name" value="TRANSCRIPTIONAL REPRESSOR MPRA"/>
    <property type="match status" value="1"/>
</dbReference>
<dbReference type="SUPFAM" id="SSF51182">
    <property type="entry name" value="RmlC-like cupins"/>
    <property type="match status" value="1"/>
</dbReference>
<keyword evidence="10" id="KW-1185">Reference proteome</keyword>